<dbReference type="GO" id="GO:0009982">
    <property type="term" value="F:pseudouridine synthase activity"/>
    <property type="evidence" value="ECO:0007669"/>
    <property type="project" value="InterPro"/>
</dbReference>
<accession>A0A0H2R0Y3</accession>
<dbReference type="SUPFAM" id="SSF55120">
    <property type="entry name" value="Pseudouridine synthase"/>
    <property type="match status" value="1"/>
</dbReference>
<evidence type="ECO:0000313" key="10">
    <source>
        <dbReference type="Proteomes" id="UP000053477"/>
    </source>
</evidence>
<feature type="domain" description="Pseudouridine synthase I TruA alpha/beta" evidence="8">
    <location>
        <begin position="222"/>
        <end position="326"/>
    </location>
</feature>
<dbReference type="Gene3D" id="3.30.70.660">
    <property type="entry name" value="Pseudouridine synthase I, catalytic domain, C-terminal subdomain"/>
    <property type="match status" value="1"/>
</dbReference>
<evidence type="ECO:0000256" key="2">
    <source>
        <dbReference type="ARBA" id="ARBA00022694"/>
    </source>
</evidence>
<dbReference type="GO" id="GO:1990481">
    <property type="term" value="P:mRNA pseudouridine synthesis"/>
    <property type="evidence" value="ECO:0007669"/>
    <property type="project" value="TreeGrafter"/>
</dbReference>
<dbReference type="PANTHER" id="PTHR11142:SF4">
    <property type="entry name" value="PSEUDOURIDYLATE SYNTHASE 1 HOMOLOG"/>
    <property type="match status" value="1"/>
</dbReference>
<reference evidence="9 10" key="1">
    <citation type="submission" date="2015-04" db="EMBL/GenBank/DDBJ databases">
        <title>Complete genome sequence of Schizopora paradoxa KUC8140, a cosmopolitan wood degrader in East Asia.</title>
        <authorList>
            <consortium name="DOE Joint Genome Institute"/>
            <person name="Min B."/>
            <person name="Park H."/>
            <person name="Jang Y."/>
            <person name="Kim J.-J."/>
            <person name="Kim K.H."/>
            <person name="Pangilinan J."/>
            <person name="Lipzen A."/>
            <person name="Riley R."/>
            <person name="Grigoriev I.V."/>
            <person name="Spatafora J.W."/>
            <person name="Choi I.-G."/>
        </authorList>
    </citation>
    <scope>NUCLEOTIDE SEQUENCE [LARGE SCALE GENOMIC DNA]</scope>
    <source>
        <strain evidence="9 10">KUC8140</strain>
    </source>
</reference>
<feature type="compositionally biased region" description="Basic and acidic residues" evidence="7">
    <location>
        <begin position="460"/>
        <end position="470"/>
    </location>
</feature>
<protein>
    <submittedName>
        <fullName evidence="9">Pseudouridine synthase</fullName>
    </submittedName>
</protein>
<organism evidence="9 10">
    <name type="scientific">Schizopora paradoxa</name>
    <dbReference type="NCBI Taxonomy" id="27342"/>
    <lineage>
        <taxon>Eukaryota</taxon>
        <taxon>Fungi</taxon>
        <taxon>Dikarya</taxon>
        <taxon>Basidiomycota</taxon>
        <taxon>Agaricomycotina</taxon>
        <taxon>Agaricomycetes</taxon>
        <taxon>Hymenochaetales</taxon>
        <taxon>Schizoporaceae</taxon>
        <taxon>Schizopora</taxon>
    </lineage>
</organism>
<evidence type="ECO:0000256" key="7">
    <source>
        <dbReference type="SAM" id="MobiDB-lite"/>
    </source>
</evidence>
<sequence length="470" mass="53295">KKDRSRKAPQYDKRRGTRTEAADADADGEGVEKTPRLPKRLHALLIGYAGSGFNGMQIQPDVRTIEGEIFKALVNAGAVSKDNADDPVKVGLQRAARTDAGVHAAGNVVSIKMITAVPGVPDLLSRINDELPPEIRVWDYVRVQNSFNARTRKYTYFFPTYLLIPPKPGSGLYRSLKQSSSTSGDDHPFWKDVAPDSSREEDMQRKKKWRVGPEQLELLRNAARKYEGTHNFHNFTVGREPKDRSCQRHMWSIEISDPVVYGDTEWLSVLLHGQSFMLHQRKMISALVLSIRTGTPSSLIDELYQLRTVMIPKMPSLGLLLEHPIFSSYNARMQEVNVNVELTDPDYRPAIDFDIHAEKIKAFKEEYIYSRMRSSEERVQVFDRWICSLDRYAGPDLLYLNPQGSIPDAALVKKGKKRTNAFREWKKFDATDFVSADGTTDPLAEEDADEIEEEEATECISKKDLEEAEG</sequence>
<dbReference type="InterPro" id="IPR041708">
    <property type="entry name" value="PUS1/PUS2-like"/>
</dbReference>
<evidence type="ECO:0000256" key="4">
    <source>
        <dbReference type="ARBA" id="ARBA00036943"/>
    </source>
</evidence>
<dbReference type="InterPro" id="IPR020097">
    <property type="entry name" value="PsdUridine_synth_TruA_a/b_dom"/>
</dbReference>
<dbReference type="STRING" id="27342.A0A0H2R0Y3"/>
<keyword evidence="3" id="KW-0413">Isomerase</keyword>
<feature type="region of interest" description="Disordered" evidence="7">
    <location>
        <begin position="436"/>
        <end position="470"/>
    </location>
</feature>
<dbReference type="GO" id="GO:0003723">
    <property type="term" value="F:RNA binding"/>
    <property type="evidence" value="ECO:0007669"/>
    <property type="project" value="InterPro"/>
</dbReference>
<dbReference type="InterPro" id="IPR020103">
    <property type="entry name" value="PsdUridine_synth_cat_dom_sf"/>
</dbReference>
<feature type="compositionally biased region" description="Basic and acidic residues" evidence="7">
    <location>
        <begin position="184"/>
        <end position="204"/>
    </location>
</feature>
<feature type="binding site" evidence="6">
    <location>
        <position position="154"/>
    </location>
    <ligand>
        <name>substrate</name>
    </ligand>
</feature>
<keyword evidence="2" id="KW-0819">tRNA processing</keyword>
<dbReference type="AlphaFoldDB" id="A0A0H2R0Y3"/>
<feature type="non-terminal residue" evidence="9">
    <location>
        <position position="1"/>
    </location>
</feature>
<dbReference type="InterPro" id="IPR020095">
    <property type="entry name" value="PsdUridine_synth_TruA_C"/>
</dbReference>
<feature type="region of interest" description="Disordered" evidence="7">
    <location>
        <begin position="174"/>
        <end position="207"/>
    </location>
</feature>
<feature type="compositionally biased region" description="Acidic residues" evidence="7">
    <location>
        <begin position="443"/>
        <end position="457"/>
    </location>
</feature>
<dbReference type="NCBIfam" id="TIGR00071">
    <property type="entry name" value="hisT_truA"/>
    <property type="match status" value="1"/>
</dbReference>
<dbReference type="EMBL" id="KQ086404">
    <property type="protein sequence ID" value="KLO04912.1"/>
    <property type="molecule type" value="Genomic_DNA"/>
</dbReference>
<proteinExistence type="inferred from homology"/>
<keyword evidence="10" id="KW-1185">Reference proteome</keyword>
<comment type="catalytic activity">
    <reaction evidence="4">
        <text>a uridine in tRNA = a pseudouridine in tRNA</text>
        <dbReference type="Rhea" id="RHEA:54572"/>
        <dbReference type="Rhea" id="RHEA-COMP:13339"/>
        <dbReference type="Rhea" id="RHEA-COMP:13934"/>
        <dbReference type="ChEBI" id="CHEBI:65314"/>
        <dbReference type="ChEBI" id="CHEBI:65315"/>
    </reaction>
</comment>
<dbReference type="InParanoid" id="A0A0H2R0Y3"/>
<feature type="compositionally biased region" description="Basic and acidic residues" evidence="7">
    <location>
        <begin position="9"/>
        <end position="21"/>
    </location>
</feature>
<dbReference type="OrthoDB" id="10256309at2759"/>
<dbReference type="Gene3D" id="3.30.70.580">
    <property type="entry name" value="Pseudouridine synthase I, catalytic domain, N-terminal subdomain"/>
    <property type="match status" value="1"/>
</dbReference>
<dbReference type="Pfam" id="PF01416">
    <property type="entry name" value="PseudoU_synth_1"/>
    <property type="match status" value="1"/>
</dbReference>
<dbReference type="Proteomes" id="UP000053477">
    <property type="component" value="Unassembled WGS sequence"/>
</dbReference>
<gene>
    <name evidence="9" type="ORF">SCHPADRAFT_840015</name>
</gene>
<evidence type="ECO:0000256" key="1">
    <source>
        <dbReference type="ARBA" id="ARBA00009375"/>
    </source>
</evidence>
<dbReference type="InterPro" id="IPR020094">
    <property type="entry name" value="TruA/RsuA/RluB/E/F_N"/>
</dbReference>
<dbReference type="PANTHER" id="PTHR11142">
    <property type="entry name" value="PSEUDOURIDYLATE SYNTHASE"/>
    <property type="match status" value="1"/>
</dbReference>
<dbReference type="GO" id="GO:0005634">
    <property type="term" value="C:nucleus"/>
    <property type="evidence" value="ECO:0007669"/>
    <property type="project" value="TreeGrafter"/>
</dbReference>
<dbReference type="FunFam" id="3.30.70.580:FF:000002">
    <property type="entry name" value="tRNA pseudouridine synthase"/>
    <property type="match status" value="1"/>
</dbReference>
<dbReference type="FunCoup" id="A0A0H2R0Y3">
    <property type="interactions" value="707"/>
</dbReference>
<dbReference type="InterPro" id="IPR001406">
    <property type="entry name" value="PsdUridine_synth_TruA"/>
</dbReference>
<feature type="active site" description="Nucleophile" evidence="5">
    <location>
        <position position="99"/>
    </location>
</feature>
<evidence type="ECO:0000259" key="8">
    <source>
        <dbReference type="Pfam" id="PF01416"/>
    </source>
</evidence>
<name>A0A0H2R0Y3_9AGAM</name>
<evidence type="ECO:0000256" key="5">
    <source>
        <dbReference type="PIRSR" id="PIRSR641708-1"/>
    </source>
</evidence>
<feature type="region of interest" description="Disordered" evidence="7">
    <location>
        <begin position="1"/>
        <end position="34"/>
    </location>
</feature>
<evidence type="ECO:0000313" key="9">
    <source>
        <dbReference type="EMBL" id="KLO04912.1"/>
    </source>
</evidence>
<evidence type="ECO:0000256" key="6">
    <source>
        <dbReference type="PIRSR" id="PIRSR641708-2"/>
    </source>
</evidence>
<dbReference type="GO" id="GO:0031119">
    <property type="term" value="P:tRNA pseudouridine synthesis"/>
    <property type="evidence" value="ECO:0007669"/>
    <property type="project" value="InterPro"/>
</dbReference>
<comment type="similarity">
    <text evidence="1">Belongs to the tRNA pseudouridine synthase TruA family.</text>
</comment>
<evidence type="ECO:0000256" key="3">
    <source>
        <dbReference type="ARBA" id="ARBA00023235"/>
    </source>
</evidence>
<dbReference type="CDD" id="cd02568">
    <property type="entry name" value="PseudoU_synth_PUS1_PUS2"/>
    <property type="match status" value="1"/>
</dbReference>